<gene>
    <name evidence="1" type="ORF">DCW38_01245</name>
</gene>
<dbReference type="SUPFAM" id="SSF53383">
    <property type="entry name" value="PLP-dependent transferases"/>
    <property type="match status" value="1"/>
</dbReference>
<protein>
    <recommendedName>
        <fullName evidence="3">Aminotransferase DegT</fullName>
    </recommendedName>
</protein>
<name>A0A350H8C7_UNCW3</name>
<evidence type="ECO:0000313" key="1">
    <source>
        <dbReference type="EMBL" id="HAV91793.1"/>
    </source>
</evidence>
<dbReference type="EMBL" id="DMZY01000039">
    <property type="protein sequence ID" value="HAV91793.1"/>
    <property type="molecule type" value="Genomic_DNA"/>
</dbReference>
<dbReference type="PANTHER" id="PTHR30244">
    <property type="entry name" value="TRANSAMINASE"/>
    <property type="match status" value="1"/>
</dbReference>
<dbReference type="InterPro" id="IPR015424">
    <property type="entry name" value="PyrdxlP-dep_Trfase"/>
</dbReference>
<evidence type="ECO:0000313" key="2">
    <source>
        <dbReference type="Proteomes" id="UP000264062"/>
    </source>
</evidence>
<dbReference type="AlphaFoldDB" id="A0A350H8C7"/>
<dbReference type="Gene3D" id="3.40.640.10">
    <property type="entry name" value="Type I PLP-dependent aspartate aminotransferase-like (Major domain)"/>
    <property type="match status" value="1"/>
</dbReference>
<sequence length="169" mass="18886">MMKVNLSGVSLKGNELKYLKNILKTGILSIGKYTEEFEKRVSKYAGRKYGVSVSSGTAGLFLLLMNHNLNENDEVITSPFSFVASSNVIIHAGGTPKFCDIDDHTLCMSAEKLENMIECEYKSINGKLINKKTKKKLRGVLSVDIFGNVLDYKKIERIVKKNGLFLIED</sequence>
<dbReference type="GO" id="GO:0008483">
    <property type="term" value="F:transaminase activity"/>
    <property type="evidence" value="ECO:0007669"/>
    <property type="project" value="TreeGrafter"/>
</dbReference>
<dbReference type="Pfam" id="PF01041">
    <property type="entry name" value="DegT_DnrJ_EryC1"/>
    <property type="match status" value="1"/>
</dbReference>
<evidence type="ECO:0008006" key="3">
    <source>
        <dbReference type="Google" id="ProtNLM"/>
    </source>
</evidence>
<dbReference type="PANTHER" id="PTHR30244:SF34">
    <property type="entry name" value="DTDP-4-AMINO-4,6-DIDEOXYGALACTOSE TRANSAMINASE"/>
    <property type="match status" value="1"/>
</dbReference>
<organism evidence="1 2">
    <name type="scientific">candidate division WOR-3 bacterium</name>
    <dbReference type="NCBI Taxonomy" id="2052148"/>
    <lineage>
        <taxon>Bacteria</taxon>
        <taxon>Bacteria division WOR-3</taxon>
    </lineage>
</organism>
<reference evidence="1 2" key="1">
    <citation type="journal article" date="2018" name="Nat. Biotechnol.">
        <title>A standardized bacterial taxonomy based on genome phylogeny substantially revises the tree of life.</title>
        <authorList>
            <person name="Parks D.H."/>
            <person name="Chuvochina M."/>
            <person name="Waite D.W."/>
            <person name="Rinke C."/>
            <person name="Skarshewski A."/>
            <person name="Chaumeil P.A."/>
            <person name="Hugenholtz P."/>
        </authorList>
    </citation>
    <scope>NUCLEOTIDE SEQUENCE [LARGE SCALE GENOMIC DNA]</scope>
    <source>
        <strain evidence="1">UBA9956</strain>
    </source>
</reference>
<accession>A0A350H8C7</accession>
<dbReference type="InterPro" id="IPR015421">
    <property type="entry name" value="PyrdxlP-dep_Trfase_major"/>
</dbReference>
<dbReference type="Proteomes" id="UP000264062">
    <property type="component" value="Unassembled WGS sequence"/>
</dbReference>
<dbReference type="InterPro" id="IPR000653">
    <property type="entry name" value="DegT/StrS_aminotransferase"/>
</dbReference>
<comment type="caution">
    <text evidence="1">The sequence shown here is derived from an EMBL/GenBank/DDBJ whole genome shotgun (WGS) entry which is preliminary data.</text>
</comment>
<proteinExistence type="predicted"/>
<dbReference type="GO" id="GO:0030170">
    <property type="term" value="F:pyridoxal phosphate binding"/>
    <property type="evidence" value="ECO:0007669"/>
    <property type="project" value="TreeGrafter"/>
</dbReference>
<dbReference type="GO" id="GO:0000271">
    <property type="term" value="P:polysaccharide biosynthetic process"/>
    <property type="evidence" value="ECO:0007669"/>
    <property type="project" value="TreeGrafter"/>
</dbReference>